<dbReference type="SUPFAM" id="SSF52540">
    <property type="entry name" value="P-loop containing nucleoside triphosphate hydrolases"/>
    <property type="match status" value="1"/>
</dbReference>
<protein>
    <submittedName>
        <fullName evidence="1">ATP-binding protein</fullName>
    </submittedName>
</protein>
<evidence type="ECO:0000313" key="1">
    <source>
        <dbReference type="EMBL" id="UWX63730.1"/>
    </source>
</evidence>
<dbReference type="PANTHER" id="PTHR37807">
    <property type="entry name" value="OS07G0160300 PROTEIN"/>
    <property type="match status" value="1"/>
</dbReference>
<evidence type="ECO:0000313" key="2">
    <source>
        <dbReference type="Proteomes" id="UP001060261"/>
    </source>
</evidence>
<gene>
    <name evidence="1" type="ORF">N0D28_13490</name>
</gene>
<dbReference type="Gene3D" id="3.40.50.300">
    <property type="entry name" value="P-loop containing nucleotide triphosphate hydrolases"/>
    <property type="match status" value="1"/>
</dbReference>
<dbReference type="PANTHER" id="PTHR37807:SF3">
    <property type="entry name" value="OS07G0160300 PROTEIN"/>
    <property type="match status" value="1"/>
</dbReference>
<name>A0ABY5YFW3_9DEIO</name>
<accession>A0ABY5YFW3</accession>
<keyword evidence="1" id="KW-0067">ATP-binding</keyword>
<dbReference type="Pfam" id="PF13671">
    <property type="entry name" value="AAA_33"/>
    <property type="match status" value="1"/>
</dbReference>
<sequence length="157" mass="17842">MSRPTIHAMHGFLGSGKTTLARQLETELPAMRFSSDEWMVALHGQDPPAADFGDSRSRVYSLMRRQWLRVLELGLPVILDEGLWSRRERDELRSEAAALGVPLTIYTLNTPEDLARERVRRRNAEPGSLFIAENTYDLFRLRFEPLGPDEAHVVAAL</sequence>
<dbReference type="GO" id="GO:0005524">
    <property type="term" value="F:ATP binding"/>
    <property type="evidence" value="ECO:0007669"/>
    <property type="project" value="UniProtKB-KW"/>
</dbReference>
<reference evidence="1" key="1">
    <citation type="submission" date="2022-09" db="EMBL/GenBank/DDBJ databases">
        <title>genome sequence of Deinococcus rubellus.</title>
        <authorList>
            <person name="Srinivasan S."/>
        </authorList>
    </citation>
    <scope>NUCLEOTIDE SEQUENCE</scope>
    <source>
        <strain evidence="1">Ant6</strain>
    </source>
</reference>
<keyword evidence="2" id="KW-1185">Reference proteome</keyword>
<dbReference type="InterPro" id="IPR027417">
    <property type="entry name" value="P-loop_NTPase"/>
</dbReference>
<dbReference type="EMBL" id="CP104213">
    <property type="protein sequence ID" value="UWX63730.1"/>
    <property type="molecule type" value="Genomic_DNA"/>
</dbReference>
<dbReference type="RefSeq" id="WP_260560010.1">
    <property type="nucleotide sequence ID" value="NZ_BAABEC010000074.1"/>
</dbReference>
<proteinExistence type="predicted"/>
<dbReference type="Proteomes" id="UP001060261">
    <property type="component" value="Chromosome"/>
</dbReference>
<keyword evidence="1" id="KW-0547">Nucleotide-binding</keyword>
<organism evidence="1 2">
    <name type="scientific">Deinococcus rubellus</name>
    <dbReference type="NCBI Taxonomy" id="1889240"/>
    <lineage>
        <taxon>Bacteria</taxon>
        <taxon>Thermotogati</taxon>
        <taxon>Deinococcota</taxon>
        <taxon>Deinococci</taxon>
        <taxon>Deinococcales</taxon>
        <taxon>Deinococcaceae</taxon>
        <taxon>Deinococcus</taxon>
    </lineage>
</organism>